<feature type="transmembrane region" description="Helical" evidence="1">
    <location>
        <begin position="106"/>
        <end position="128"/>
    </location>
</feature>
<accession>A0A0D3J5F6</accession>
<dbReference type="eggNOG" id="ENOG502SFAB">
    <property type="taxonomic scope" value="Eukaryota"/>
</dbReference>
<dbReference type="KEGG" id="ehx:EMIHUDRAFT_461533"/>
<keyword evidence="3" id="KW-1185">Reference proteome</keyword>
<feature type="transmembrane region" description="Helical" evidence="1">
    <location>
        <begin position="66"/>
        <end position="85"/>
    </location>
</feature>
<feature type="transmembrane region" description="Helical" evidence="1">
    <location>
        <begin position="140"/>
        <end position="158"/>
    </location>
</feature>
<dbReference type="GeneID" id="17260693"/>
<evidence type="ECO:0000313" key="2">
    <source>
        <dbReference type="EnsemblProtists" id="EOD18741"/>
    </source>
</evidence>
<dbReference type="AlphaFoldDB" id="A0A0D3J5F6"/>
<sequence length="177" mass="18675">MAPTEIATSILLTYAGSEWLHGSRRRAIVSGGAAAALQLLVRVLALGLSGSARALSAAAGLRIPPLLKAPLIAFFFIGTLWLDTVGRGRLSRADFAAELQSATLRMLPLCPLLSLLVAAALLGVGEAFEHLGLPTEWLDLPIYYGVFYGPFVYTYLLVKAAAARATLLPTSVAGGRR</sequence>
<dbReference type="GeneID" id="17264312"/>
<keyword evidence="1" id="KW-1133">Transmembrane helix</keyword>
<dbReference type="HOGENOM" id="CLU_1520589_0_0_1"/>
<dbReference type="Proteomes" id="UP000013827">
    <property type="component" value="Unassembled WGS sequence"/>
</dbReference>
<proteinExistence type="predicted"/>
<dbReference type="KEGG" id="ehx:EMIHUDRAFT_209279"/>
<dbReference type="EnsemblProtists" id="EOD18741">
    <property type="protein sequence ID" value="EOD18741"/>
    <property type="gene ID" value="EMIHUDRAFT_209279"/>
</dbReference>
<evidence type="ECO:0000256" key="1">
    <source>
        <dbReference type="SAM" id="Phobius"/>
    </source>
</evidence>
<name>A0A0D3J5F6_EMIH1</name>
<dbReference type="EnsemblProtists" id="EOD14624">
    <property type="protein sequence ID" value="EOD14624"/>
    <property type="gene ID" value="EMIHUDRAFT_461533"/>
</dbReference>
<protein>
    <submittedName>
        <fullName evidence="2">Uncharacterized protein</fullName>
    </submittedName>
</protein>
<dbReference type="RefSeq" id="XP_005767053.1">
    <property type="nucleotide sequence ID" value="XM_005766996.1"/>
</dbReference>
<keyword evidence="1" id="KW-0472">Membrane</keyword>
<feature type="transmembrane region" description="Helical" evidence="1">
    <location>
        <begin position="27"/>
        <end position="46"/>
    </location>
</feature>
<reference evidence="2" key="2">
    <citation type="submission" date="2024-10" db="UniProtKB">
        <authorList>
            <consortium name="EnsemblProtists"/>
        </authorList>
    </citation>
    <scope>IDENTIFICATION</scope>
</reference>
<keyword evidence="1" id="KW-0812">Transmembrane</keyword>
<reference evidence="3" key="1">
    <citation type="journal article" date="2013" name="Nature">
        <title>Pan genome of the phytoplankton Emiliania underpins its global distribution.</title>
        <authorList>
            <person name="Read B.A."/>
            <person name="Kegel J."/>
            <person name="Klute M.J."/>
            <person name="Kuo A."/>
            <person name="Lefebvre S.C."/>
            <person name="Maumus F."/>
            <person name="Mayer C."/>
            <person name="Miller J."/>
            <person name="Monier A."/>
            <person name="Salamov A."/>
            <person name="Young J."/>
            <person name="Aguilar M."/>
            <person name="Claverie J.M."/>
            <person name="Frickenhaus S."/>
            <person name="Gonzalez K."/>
            <person name="Herman E.K."/>
            <person name="Lin Y.C."/>
            <person name="Napier J."/>
            <person name="Ogata H."/>
            <person name="Sarno A.F."/>
            <person name="Shmutz J."/>
            <person name="Schroeder D."/>
            <person name="de Vargas C."/>
            <person name="Verret F."/>
            <person name="von Dassow P."/>
            <person name="Valentin K."/>
            <person name="Van de Peer Y."/>
            <person name="Wheeler G."/>
            <person name="Dacks J.B."/>
            <person name="Delwiche C.F."/>
            <person name="Dyhrman S.T."/>
            <person name="Glockner G."/>
            <person name="John U."/>
            <person name="Richards T."/>
            <person name="Worden A.Z."/>
            <person name="Zhang X."/>
            <person name="Grigoriev I.V."/>
            <person name="Allen A.E."/>
            <person name="Bidle K."/>
            <person name="Borodovsky M."/>
            <person name="Bowler C."/>
            <person name="Brownlee C."/>
            <person name="Cock J.M."/>
            <person name="Elias M."/>
            <person name="Gladyshev V.N."/>
            <person name="Groth M."/>
            <person name="Guda C."/>
            <person name="Hadaegh A."/>
            <person name="Iglesias-Rodriguez M.D."/>
            <person name="Jenkins J."/>
            <person name="Jones B.M."/>
            <person name="Lawson T."/>
            <person name="Leese F."/>
            <person name="Lindquist E."/>
            <person name="Lobanov A."/>
            <person name="Lomsadze A."/>
            <person name="Malik S.B."/>
            <person name="Marsh M.E."/>
            <person name="Mackinder L."/>
            <person name="Mock T."/>
            <person name="Mueller-Roeber B."/>
            <person name="Pagarete A."/>
            <person name="Parker M."/>
            <person name="Probert I."/>
            <person name="Quesneville H."/>
            <person name="Raines C."/>
            <person name="Rensing S.A."/>
            <person name="Riano-Pachon D.M."/>
            <person name="Richier S."/>
            <person name="Rokitta S."/>
            <person name="Shiraiwa Y."/>
            <person name="Soanes D.M."/>
            <person name="van der Giezen M."/>
            <person name="Wahlund T.M."/>
            <person name="Williams B."/>
            <person name="Wilson W."/>
            <person name="Wolfe G."/>
            <person name="Wurch L.L."/>
        </authorList>
    </citation>
    <scope>NUCLEOTIDE SEQUENCE</scope>
</reference>
<organism evidence="2 3">
    <name type="scientific">Emiliania huxleyi (strain CCMP1516)</name>
    <dbReference type="NCBI Taxonomy" id="280463"/>
    <lineage>
        <taxon>Eukaryota</taxon>
        <taxon>Haptista</taxon>
        <taxon>Haptophyta</taxon>
        <taxon>Prymnesiophyceae</taxon>
        <taxon>Isochrysidales</taxon>
        <taxon>Noelaerhabdaceae</taxon>
        <taxon>Emiliania</taxon>
    </lineage>
</organism>
<evidence type="ECO:0000313" key="3">
    <source>
        <dbReference type="Proteomes" id="UP000013827"/>
    </source>
</evidence>
<dbReference type="RefSeq" id="XP_005771170.1">
    <property type="nucleotide sequence ID" value="XM_005771113.1"/>
</dbReference>
<dbReference type="PaxDb" id="2903-EOD14624"/>